<organism evidence="2 3">
    <name type="scientific">Sandaracinobacteroides saxicola</name>
    <dbReference type="NCBI Taxonomy" id="2759707"/>
    <lineage>
        <taxon>Bacteria</taxon>
        <taxon>Pseudomonadati</taxon>
        <taxon>Pseudomonadota</taxon>
        <taxon>Alphaproteobacteria</taxon>
        <taxon>Sphingomonadales</taxon>
        <taxon>Sphingosinicellaceae</taxon>
        <taxon>Sandaracinobacteroides</taxon>
    </lineage>
</organism>
<evidence type="ECO:0000313" key="3">
    <source>
        <dbReference type="Proteomes" id="UP000515292"/>
    </source>
</evidence>
<gene>
    <name evidence="2" type="ORF">H3309_11245</name>
</gene>
<reference evidence="2 3" key="1">
    <citation type="submission" date="2020-07" db="EMBL/GenBank/DDBJ databases">
        <title>Complete genome sequence for Sandaracinobacter sp. M6.</title>
        <authorList>
            <person name="Tang Y."/>
            <person name="Liu Q."/>
            <person name="Guo Z."/>
            <person name="Lei P."/>
            <person name="Huang B."/>
        </authorList>
    </citation>
    <scope>NUCLEOTIDE SEQUENCE [LARGE SCALE GENOMIC DNA]</scope>
    <source>
        <strain evidence="2 3">M6</strain>
    </source>
</reference>
<accession>A0A7G5IF12</accession>
<evidence type="ECO:0000313" key="2">
    <source>
        <dbReference type="EMBL" id="QMW21954.1"/>
    </source>
</evidence>
<keyword evidence="1" id="KW-1133">Transmembrane helix</keyword>
<sequence length="147" mass="16672">MSELFVAFIGIVAGFVGGVGKAWLDRRARIDDGLLAKRTELYLTLWRLTGIFPLYPRDRTLRHEQVAKRMVELRTWYFEEGGGLYMVGKTQAAYLFFQSVLDKLSADETRHDDLVSDHDYTVGQEASTALRTCLTQDLYSRGGSSLI</sequence>
<dbReference type="Proteomes" id="UP000515292">
    <property type="component" value="Chromosome"/>
</dbReference>
<keyword evidence="1" id="KW-0812">Transmembrane</keyword>
<keyword evidence="1" id="KW-0472">Membrane</keyword>
<proteinExistence type="predicted"/>
<protein>
    <submittedName>
        <fullName evidence="2">Uncharacterized protein</fullName>
    </submittedName>
</protein>
<dbReference type="EMBL" id="CP059851">
    <property type="protein sequence ID" value="QMW21954.1"/>
    <property type="molecule type" value="Genomic_DNA"/>
</dbReference>
<name>A0A7G5IF12_9SPHN</name>
<dbReference type="RefSeq" id="WP_182294800.1">
    <property type="nucleotide sequence ID" value="NZ_CP059851.1"/>
</dbReference>
<dbReference type="KEGG" id="sand:H3309_11245"/>
<keyword evidence="3" id="KW-1185">Reference proteome</keyword>
<evidence type="ECO:0000256" key="1">
    <source>
        <dbReference type="SAM" id="Phobius"/>
    </source>
</evidence>
<feature type="transmembrane region" description="Helical" evidence="1">
    <location>
        <begin position="6"/>
        <end position="24"/>
    </location>
</feature>
<dbReference type="AlphaFoldDB" id="A0A7G5IF12"/>